<comment type="caution">
    <text evidence="1">The sequence shown here is derived from an EMBL/GenBank/DDBJ whole genome shotgun (WGS) entry which is preliminary data.</text>
</comment>
<name>A0ABS8NQ24_9XANT</name>
<dbReference type="RefSeq" id="WP_230434025.1">
    <property type="nucleotide sequence ID" value="NZ_JAFFQI010000101.1"/>
</dbReference>
<sequence>MSVAPVMSNDSGLARSTVDQATVQTTAAGTGIVVGANQGRVGVDPSSIPVTELVGGSQTSLAQIDLPIGGLYRLSTGTATDRTAMGRAATSLGGINAWRSNGPGRRYLIETDPRFVNYDNFISSDFLLDKLGVDPEWTQT</sequence>
<evidence type="ECO:0000313" key="2">
    <source>
        <dbReference type="Proteomes" id="UP001430396"/>
    </source>
</evidence>
<keyword evidence="2" id="KW-1185">Reference proteome</keyword>
<evidence type="ECO:0008006" key="3">
    <source>
        <dbReference type="Google" id="ProtNLM"/>
    </source>
</evidence>
<feature type="non-terminal residue" evidence="1">
    <location>
        <position position="140"/>
    </location>
</feature>
<protein>
    <recommendedName>
        <fullName evidence="3">Hemagglutinin</fullName>
    </recommendedName>
</protein>
<reference evidence="1" key="1">
    <citation type="submission" date="2021-02" db="EMBL/GenBank/DDBJ databases">
        <title>Copper resistance gene diversity in local Xanthomonas species at agrochemical polluted sites in Trinidad, Trinidad and Tobago.</title>
        <authorList>
            <person name="Ramnarine S.D.B.J."/>
            <person name="Ramsubhag A."/>
            <person name="Jayaraman J."/>
        </authorList>
    </citation>
    <scope>NUCLEOTIDE SEQUENCE</scope>
    <source>
        <strain evidence="1">CaNP6A</strain>
    </source>
</reference>
<organism evidence="1 2">
    <name type="scientific">Xanthomonas melonis</name>
    <dbReference type="NCBI Taxonomy" id="56456"/>
    <lineage>
        <taxon>Bacteria</taxon>
        <taxon>Pseudomonadati</taxon>
        <taxon>Pseudomonadota</taxon>
        <taxon>Gammaproteobacteria</taxon>
        <taxon>Lysobacterales</taxon>
        <taxon>Lysobacteraceae</taxon>
        <taxon>Xanthomonas</taxon>
    </lineage>
</organism>
<feature type="non-terminal residue" evidence="1">
    <location>
        <position position="1"/>
    </location>
</feature>
<proteinExistence type="predicted"/>
<evidence type="ECO:0000313" key="1">
    <source>
        <dbReference type="EMBL" id="MCD0264951.1"/>
    </source>
</evidence>
<dbReference type="Proteomes" id="UP001430396">
    <property type="component" value="Unassembled WGS sequence"/>
</dbReference>
<accession>A0ABS8NQ24</accession>
<gene>
    <name evidence="1" type="ORF">JWH11_00475</name>
</gene>
<dbReference type="EMBL" id="JAFFQI010000101">
    <property type="protein sequence ID" value="MCD0264951.1"/>
    <property type="molecule type" value="Genomic_DNA"/>
</dbReference>